<accession>A0AAP9UEA9</accession>
<dbReference type="EMBL" id="CP040626">
    <property type="protein sequence ID" value="QMW91122.1"/>
    <property type="molecule type" value="Genomic_DNA"/>
</dbReference>
<protein>
    <submittedName>
        <fullName evidence="1">DUF1048 domain-containing protein</fullName>
    </submittedName>
</protein>
<dbReference type="InterPro" id="IPR008316">
    <property type="entry name" value="UCP029876"/>
</dbReference>
<dbReference type="Pfam" id="PF06304">
    <property type="entry name" value="DUF1048"/>
    <property type="match status" value="1"/>
</dbReference>
<sequence length="95" mass="10867">MSIKDIIKGKKEWRAHMARVKMLPKDYQIVYEEIQKYLFKAGPVELTEDIDLLVGIVDLFEEGAELQKNVLEVTGSDVAAFCDDLIKYSKTNTDI</sequence>
<dbReference type="GeneID" id="92944335"/>
<proteinExistence type="predicted"/>
<name>A0AAP9UEA9_CLOBU</name>
<dbReference type="AlphaFoldDB" id="A0AAP9UEA9"/>
<dbReference type="SUPFAM" id="SSF158560">
    <property type="entry name" value="BH3980-like"/>
    <property type="match status" value="1"/>
</dbReference>
<organism evidence="1 2">
    <name type="scientific">Clostridium butyricum</name>
    <dbReference type="NCBI Taxonomy" id="1492"/>
    <lineage>
        <taxon>Bacteria</taxon>
        <taxon>Bacillati</taxon>
        <taxon>Bacillota</taxon>
        <taxon>Clostridia</taxon>
        <taxon>Eubacteriales</taxon>
        <taxon>Clostridiaceae</taxon>
        <taxon>Clostridium</taxon>
    </lineage>
</organism>
<dbReference type="RefSeq" id="WP_024041032.1">
    <property type="nucleotide sequence ID" value="NZ_AP019716.1"/>
</dbReference>
<dbReference type="Proteomes" id="UP000515243">
    <property type="component" value="Chromosome 1"/>
</dbReference>
<gene>
    <name evidence="1" type="ORF">FF104_09165</name>
</gene>
<dbReference type="Gene3D" id="1.10.1900.10">
    <property type="entry name" value="c-terminal domain of poly(a) binding protein"/>
    <property type="match status" value="1"/>
</dbReference>
<evidence type="ECO:0000313" key="2">
    <source>
        <dbReference type="Proteomes" id="UP000515243"/>
    </source>
</evidence>
<evidence type="ECO:0000313" key="1">
    <source>
        <dbReference type="EMBL" id="QMW91122.1"/>
    </source>
</evidence>
<reference evidence="1 2" key="1">
    <citation type="submission" date="2019-05" db="EMBL/GenBank/DDBJ databases">
        <authorList>
            <person name="Schori C."/>
            <person name="Ahrens C."/>
        </authorList>
    </citation>
    <scope>NUCLEOTIDE SEQUENCE [LARGE SCALE GENOMIC DNA]</scope>
    <source>
        <strain evidence="1 2">DSM 10702</strain>
    </source>
</reference>